<dbReference type="EMBL" id="SZYD01000013">
    <property type="protein sequence ID" value="KAD4384722.1"/>
    <property type="molecule type" value="Genomic_DNA"/>
</dbReference>
<protein>
    <submittedName>
        <fullName evidence="1">Uncharacterized protein</fullName>
    </submittedName>
</protein>
<keyword evidence="2" id="KW-1185">Reference proteome</keyword>
<accession>A0A5N6N438</accession>
<proteinExistence type="predicted"/>
<evidence type="ECO:0000313" key="1">
    <source>
        <dbReference type="EMBL" id="KAD4384722.1"/>
    </source>
</evidence>
<organism evidence="1 2">
    <name type="scientific">Mikania micrantha</name>
    <name type="common">bitter vine</name>
    <dbReference type="NCBI Taxonomy" id="192012"/>
    <lineage>
        <taxon>Eukaryota</taxon>
        <taxon>Viridiplantae</taxon>
        <taxon>Streptophyta</taxon>
        <taxon>Embryophyta</taxon>
        <taxon>Tracheophyta</taxon>
        <taxon>Spermatophyta</taxon>
        <taxon>Magnoliopsida</taxon>
        <taxon>eudicotyledons</taxon>
        <taxon>Gunneridae</taxon>
        <taxon>Pentapetalae</taxon>
        <taxon>asterids</taxon>
        <taxon>campanulids</taxon>
        <taxon>Asterales</taxon>
        <taxon>Asteraceae</taxon>
        <taxon>Asteroideae</taxon>
        <taxon>Heliantheae alliance</taxon>
        <taxon>Eupatorieae</taxon>
        <taxon>Mikania</taxon>
    </lineage>
</organism>
<sequence>MVVARRRPEEVRSFAGRDEHVRRMGVAGDTGRRKRAVNRAADDCYGVLGGGGRERAQRSIRKEVRLATGRIPSFVAAIGLVTANAVAAIDLAVDGDGGEEAV</sequence>
<comment type="caution">
    <text evidence="1">The sequence shown here is derived from an EMBL/GenBank/DDBJ whole genome shotgun (WGS) entry which is preliminary data.</text>
</comment>
<dbReference type="AlphaFoldDB" id="A0A5N6N438"/>
<gene>
    <name evidence="1" type="ORF">E3N88_24890</name>
</gene>
<reference evidence="1 2" key="1">
    <citation type="submission" date="2019-05" db="EMBL/GenBank/DDBJ databases">
        <title>Mikania micrantha, genome provides insights into the molecular mechanism of rapid growth.</title>
        <authorList>
            <person name="Liu B."/>
        </authorList>
    </citation>
    <scope>NUCLEOTIDE SEQUENCE [LARGE SCALE GENOMIC DNA]</scope>
    <source>
        <strain evidence="1">NLD-2019</strain>
        <tissue evidence="1">Leaf</tissue>
    </source>
</reference>
<dbReference type="Proteomes" id="UP000326396">
    <property type="component" value="Linkage Group LG3"/>
</dbReference>
<evidence type="ECO:0000313" key="2">
    <source>
        <dbReference type="Proteomes" id="UP000326396"/>
    </source>
</evidence>
<name>A0A5N6N438_9ASTR</name>